<evidence type="ECO:0000256" key="2">
    <source>
        <dbReference type="ARBA" id="ARBA00022475"/>
    </source>
</evidence>
<evidence type="ECO:0000313" key="9">
    <source>
        <dbReference type="EMBL" id="BAI60418.1"/>
    </source>
</evidence>
<feature type="transmembrane region" description="Helical" evidence="6">
    <location>
        <begin position="359"/>
        <end position="378"/>
    </location>
</feature>
<dbReference type="PANTHER" id="PTHR39084">
    <property type="entry name" value="MEMBRANE PROTEIN-RELATED"/>
    <property type="match status" value="1"/>
</dbReference>
<evidence type="ECO:0000256" key="1">
    <source>
        <dbReference type="ARBA" id="ARBA00004651"/>
    </source>
</evidence>
<dbReference type="AlphaFoldDB" id="D1YVE6"/>
<proteinExistence type="predicted"/>
<dbReference type="Proteomes" id="UP000001882">
    <property type="component" value="Chromosome"/>
</dbReference>
<dbReference type="Pfam" id="PF13194">
    <property type="entry name" value="DUF4010"/>
    <property type="match status" value="1"/>
</dbReference>
<evidence type="ECO:0000259" key="8">
    <source>
        <dbReference type="Pfam" id="PF13194"/>
    </source>
</evidence>
<feature type="domain" description="MgtC/SapB/SrpB/YhiD N-terminal" evidence="7">
    <location>
        <begin position="14"/>
        <end position="128"/>
    </location>
</feature>
<keyword evidence="3 6" id="KW-0812">Transmembrane</keyword>
<dbReference type="InterPro" id="IPR049177">
    <property type="entry name" value="MgtC_SapB_SrpB_YhiD_N"/>
</dbReference>
<feature type="transmembrane region" description="Helical" evidence="6">
    <location>
        <begin position="260"/>
        <end position="279"/>
    </location>
</feature>
<dbReference type="OrthoDB" id="187863at2157"/>
<evidence type="ECO:0000256" key="6">
    <source>
        <dbReference type="SAM" id="Phobius"/>
    </source>
</evidence>
<dbReference type="InterPro" id="IPR003416">
    <property type="entry name" value="MgtC/SapB/SrpB/YhiD_fam"/>
</dbReference>
<dbReference type="eggNOG" id="arCOG04203">
    <property type="taxonomic scope" value="Archaea"/>
</dbReference>
<evidence type="ECO:0000256" key="3">
    <source>
        <dbReference type="ARBA" id="ARBA00022692"/>
    </source>
</evidence>
<dbReference type="InParanoid" id="D1YVE6"/>
<dbReference type="GeneID" id="8682748"/>
<keyword evidence="2" id="KW-1003">Cell membrane</keyword>
<feature type="transmembrane region" description="Helical" evidence="6">
    <location>
        <begin position="6"/>
        <end position="25"/>
    </location>
</feature>
<dbReference type="InterPro" id="IPR025105">
    <property type="entry name" value="DUF4010"/>
</dbReference>
<evidence type="ECO:0000259" key="7">
    <source>
        <dbReference type="Pfam" id="PF02308"/>
    </source>
</evidence>
<evidence type="ECO:0000313" key="10">
    <source>
        <dbReference type="Proteomes" id="UP000001882"/>
    </source>
</evidence>
<feature type="transmembrane region" description="Helical" evidence="6">
    <location>
        <begin position="226"/>
        <end position="254"/>
    </location>
</feature>
<keyword evidence="10" id="KW-1185">Reference proteome</keyword>
<reference evidence="10" key="3">
    <citation type="journal article" date="2011" name="PLoS ONE">
        <title>Genome sequence of a mesophilic hydrogenotrophic methanogen Methanocella paludicola, the first cultivated representative of the order Methanocellales.</title>
        <authorList>
            <person name="Sakai S."/>
            <person name="Takaki Y."/>
            <person name="Shimamura S."/>
            <person name="Sekine M."/>
            <person name="Tajima T."/>
            <person name="Kosugi H."/>
            <person name="Ichikawa N."/>
            <person name="Tasumi E."/>
            <person name="Hiraki A.T."/>
            <person name="Shimizu A."/>
            <person name="Kato Y."/>
            <person name="Nishiko R."/>
            <person name="Mori K."/>
            <person name="Fujita N."/>
            <person name="Imachi H."/>
            <person name="Takai K."/>
        </authorList>
    </citation>
    <scope>NUCLEOTIDE SEQUENCE [LARGE SCALE GENOMIC DNA]</scope>
    <source>
        <strain evidence="10">DSM 17711 / JCM 13418 / NBRC 101707 / SANAE</strain>
    </source>
</reference>
<feature type="domain" description="DUF4010" evidence="8">
    <location>
        <begin position="176"/>
        <end position="378"/>
    </location>
</feature>
<dbReference type="EMBL" id="AP011532">
    <property type="protein sequence ID" value="BAI60418.1"/>
    <property type="molecule type" value="Genomic_DNA"/>
</dbReference>
<dbReference type="PRINTS" id="PR01837">
    <property type="entry name" value="MGTCSAPBPROT"/>
</dbReference>
<gene>
    <name evidence="9" type="ordered locus">MCP_0346</name>
</gene>
<evidence type="ECO:0000256" key="5">
    <source>
        <dbReference type="ARBA" id="ARBA00023136"/>
    </source>
</evidence>
<evidence type="ECO:0000256" key="4">
    <source>
        <dbReference type="ARBA" id="ARBA00022989"/>
    </source>
</evidence>
<feature type="transmembrane region" description="Helical" evidence="6">
    <location>
        <begin position="134"/>
        <end position="155"/>
    </location>
</feature>
<keyword evidence="4 6" id="KW-1133">Transmembrane helix</keyword>
<dbReference type="KEGG" id="mpd:MCP_0346"/>
<feature type="transmembrane region" description="Helical" evidence="6">
    <location>
        <begin position="299"/>
        <end position="317"/>
    </location>
</feature>
<dbReference type="Pfam" id="PF02308">
    <property type="entry name" value="MgtC"/>
    <property type="match status" value="1"/>
</dbReference>
<accession>D1YVE6</accession>
<feature type="transmembrane region" description="Helical" evidence="6">
    <location>
        <begin position="46"/>
        <end position="77"/>
    </location>
</feature>
<protein>
    <submittedName>
        <fullName evidence="9">Uncharacterized protein</fullName>
    </submittedName>
</protein>
<dbReference type="PANTHER" id="PTHR39084:SF1">
    <property type="entry name" value="DUF4010 DOMAIN-CONTAINING PROTEIN"/>
    <property type="match status" value="1"/>
</dbReference>
<organism evidence="9 10">
    <name type="scientific">Methanocella paludicola (strain DSM 17711 / JCM 13418 / NBRC 101707 / SANAE)</name>
    <dbReference type="NCBI Taxonomy" id="304371"/>
    <lineage>
        <taxon>Archaea</taxon>
        <taxon>Methanobacteriati</taxon>
        <taxon>Methanobacteriota</taxon>
        <taxon>Stenosarchaea group</taxon>
        <taxon>Methanomicrobia</taxon>
        <taxon>Methanocellales</taxon>
        <taxon>Methanocellaceae</taxon>
        <taxon>Methanocella</taxon>
    </lineage>
</organism>
<feature type="transmembrane region" description="Helical" evidence="6">
    <location>
        <begin position="170"/>
        <end position="188"/>
    </location>
</feature>
<keyword evidence="5 6" id="KW-0472">Membrane</keyword>
<name>D1YVE6_METPS</name>
<feature type="transmembrane region" description="Helical" evidence="6">
    <location>
        <begin position="89"/>
        <end position="122"/>
    </location>
</feature>
<reference evidence="9 10" key="2">
    <citation type="journal article" date="2008" name="Int. J. Syst. Evol. Microbiol.">
        <title>Methanocella paludicola gen. nov., sp. nov., a methane-producing archaeon, the first isolate of the lineage 'Rice Cluster I', and proposal of the new archaeal order Methanocellales ord. nov.</title>
        <authorList>
            <person name="Sakai S."/>
            <person name="Imachi H."/>
            <person name="Hanada S."/>
            <person name="Ohashi A."/>
            <person name="Harada H."/>
            <person name="Kamagata Y."/>
        </authorList>
    </citation>
    <scope>NUCLEOTIDE SEQUENCE [LARGE SCALE GENOMIC DNA]</scope>
    <source>
        <strain evidence="10">DSM 17711 / JCM 13418 / NBRC 101707 / SANAE</strain>
    </source>
</reference>
<dbReference type="GO" id="GO:0005886">
    <property type="term" value="C:plasma membrane"/>
    <property type="evidence" value="ECO:0007669"/>
    <property type="project" value="UniProtKB-SubCell"/>
</dbReference>
<dbReference type="STRING" id="304371.MCP_0346"/>
<feature type="transmembrane region" description="Helical" evidence="6">
    <location>
        <begin position="323"/>
        <end position="347"/>
    </location>
</feature>
<comment type="subcellular location">
    <subcellularLocation>
        <location evidence="1">Cell membrane</location>
        <topology evidence="1">Multi-pass membrane protein</topology>
    </subcellularLocation>
</comment>
<feature type="transmembrane region" description="Helical" evidence="6">
    <location>
        <begin position="384"/>
        <end position="406"/>
    </location>
</feature>
<dbReference type="RefSeq" id="WP_012899098.1">
    <property type="nucleotide sequence ID" value="NC_013665.1"/>
</dbReference>
<reference evidence="9 10" key="1">
    <citation type="journal article" date="2007" name="Appl. Environ. Microbiol.">
        <title>Isolation of key methanogens for global methane emission from rice paddy fields: a novel isolate affiliated with the clone cluster rice cluster I.</title>
        <authorList>
            <person name="Sakai S."/>
            <person name="Imachi H."/>
            <person name="Sekiguchi Y."/>
            <person name="Ohashi A."/>
            <person name="Harada H."/>
            <person name="Kamagata Y."/>
        </authorList>
    </citation>
    <scope>NUCLEOTIDE SEQUENCE [LARGE SCALE GENOMIC DNA]</scope>
    <source>
        <strain evidence="10">DSM 17711 / JCM 13418 / NBRC 101707 / SANAE</strain>
    </source>
</reference>
<sequence>MADLTLYDFAFRIGLSTALGMFIGLEREWAHKEAGIRTFALFSLTGMVSTVIFPPYVTIACAVFAIAFAIIMSAYGISQKRDPNLTTSAALFITFFVGVLIGIDQIIPGVIIAIIVTALLSIKTELQSITADLTAAEVHAAVEFGILAFVIYPILPDHPIDPWGVINPRTIWLMVVLISGIGFVNYYIMKRYGSKGAAYTGFFGGLANSTAVVAEFINRIKAEPGLTMVAVAAVILSDVAMCVRNLGLCLILAPSLLPKLVLPFGIMIVIGGLFAYRYLSRQETVTVKIHSPFSIRNALVFGTIFLGMVMLSAFAVFEFGSAGFFVSSVLSGMVSSASATASSIALLQAGTIDTRMSALGIIVASMASIVIKFPLAYFSNNRQFFFNVVMGAGLMMVAGIITAILFI</sequence>